<keyword evidence="1" id="KW-0472">Membrane</keyword>
<dbReference type="EMBL" id="VJOY01000007">
    <property type="protein sequence ID" value="TRX74580.1"/>
    <property type="molecule type" value="Genomic_DNA"/>
</dbReference>
<name>A0A553GYK9_9PSED</name>
<keyword evidence="3" id="KW-1185">Reference proteome</keyword>
<dbReference type="RefSeq" id="WP_143488405.1">
    <property type="nucleotide sequence ID" value="NZ_VJOY01000007.1"/>
</dbReference>
<gene>
    <name evidence="2" type="ORF">FM069_11255</name>
</gene>
<keyword evidence="1" id="KW-1133">Transmembrane helix</keyword>
<feature type="transmembrane region" description="Helical" evidence="1">
    <location>
        <begin position="60"/>
        <end position="79"/>
    </location>
</feature>
<sequence length="218" mass="23346">MSKPPSPARRARQARRLQALTAAQAQRARRRGWRDGALALVTFALMLLGALRPLLLARPLFGPLLALSVMVAAWLWWRLGGALGMGDLLRARAWASSERMGSLLHLGLAALLGSLALLGSTLALMGGVPAALHGLWAQPAELEVRVERLQRRPGTRGCAYGATLDSPTHVAPLMPCSLARDLTLRGLDHGPVRLAGSQSWLGFRYQALAASGRDTFAP</sequence>
<evidence type="ECO:0000256" key="1">
    <source>
        <dbReference type="SAM" id="Phobius"/>
    </source>
</evidence>
<organism evidence="2 3">
    <name type="scientific">Pseudomonas mangiferae</name>
    <dbReference type="NCBI Taxonomy" id="2593654"/>
    <lineage>
        <taxon>Bacteria</taxon>
        <taxon>Pseudomonadati</taxon>
        <taxon>Pseudomonadota</taxon>
        <taxon>Gammaproteobacteria</taxon>
        <taxon>Pseudomonadales</taxon>
        <taxon>Pseudomonadaceae</taxon>
        <taxon>Pseudomonas</taxon>
    </lineage>
</organism>
<feature type="transmembrane region" description="Helical" evidence="1">
    <location>
        <begin position="100"/>
        <end position="125"/>
    </location>
</feature>
<dbReference type="Proteomes" id="UP000315235">
    <property type="component" value="Unassembled WGS sequence"/>
</dbReference>
<dbReference type="AlphaFoldDB" id="A0A553GYK9"/>
<reference evidence="2 3" key="1">
    <citation type="submission" date="2019-07" db="EMBL/GenBank/DDBJ databases">
        <title>Pseudomonas mangiferae sp. nov., isolated from bark of mango tree in Thailand.</title>
        <authorList>
            <person name="Srisuk N."/>
            <person name="Anurat P."/>
        </authorList>
    </citation>
    <scope>NUCLEOTIDE SEQUENCE [LARGE SCALE GENOMIC DNA]</scope>
    <source>
        <strain evidence="2 3">DMKU_BBB3-04</strain>
    </source>
</reference>
<evidence type="ECO:0000313" key="3">
    <source>
        <dbReference type="Proteomes" id="UP000315235"/>
    </source>
</evidence>
<evidence type="ECO:0000313" key="2">
    <source>
        <dbReference type="EMBL" id="TRX74580.1"/>
    </source>
</evidence>
<protein>
    <submittedName>
        <fullName evidence="2">Uncharacterized protein</fullName>
    </submittedName>
</protein>
<feature type="transmembrane region" description="Helical" evidence="1">
    <location>
        <begin position="36"/>
        <end position="54"/>
    </location>
</feature>
<keyword evidence="1" id="KW-0812">Transmembrane</keyword>
<comment type="caution">
    <text evidence="2">The sequence shown here is derived from an EMBL/GenBank/DDBJ whole genome shotgun (WGS) entry which is preliminary data.</text>
</comment>
<accession>A0A553GYK9</accession>
<proteinExistence type="predicted"/>